<keyword evidence="2" id="KW-1185">Reference proteome</keyword>
<protein>
    <submittedName>
        <fullName evidence="1">Uncharacterized protein</fullName>
    </submittedName>
</protein>
<dbReference type="RefSeq" id="WP_169154687.1">
    <property type="nucleotide sequence ID" value="NZ_CAWPJE010000434.1"/>
</dbReference>
<dbReference type="Proteomes" id="UP000718564">
    <property type="component" value="Unassembled WGS sequence"/>
</dbReference>
<reference evidence="1 2" key="1">
    <citation type="submission" date="2018-06" db="EMBL/GenBank/DDBJ databases">
        <title>Comparative genomics of Brasilonema spp. strains.</title>
        <authorList>
            <person name="Alvarenga D.O."/>
            <person name="Fiore M.F."/>
            <person name="Varani A.M."/>
        </authorList>
    </citation>
    <scope>NUCLEOTIDE SEQUENCE [LARGE SCALE GENOMIC DNA]</scope>
    <source>
        <strain evidence="1 2">SPC951</strain>
    </source>
</reference>
<sequence length="61" mass="6716">MEVKCTLDAKETRESILDTLAPAGAPKALTSSQIEDLRLAASKMNGVERRAFINRNYSIYG</sequence>
<gene>
    <name evidence="1" type="ORF">DP116_08045</name>
</gene>
<proteinExistence type="predicted"/>
<accession>A0ABX1P7D1</accession>
<evidence type="ECO:0000313" key="2">
    <source>
        <dbReference type="Proteomes" id="UP000718564"/>
    </source>
</evidence>
<name>A0ABX1P7D1_9CYAN</name>
<comment type="caution">
    <text evidence="1">The sequence shown here is derived from an EMBL/GenBank/DDBJ whole genome shotgun (WGS) entry which is preliminary data.</text>
</comment>
<organism evidence="1 2">
    <name type="scientific">Brasilonema bromeliae SPC951</name>
    <dbReference type="NCBI Taxonomy" id="385972"/>
    <lineage>
        <taxon>Bacteria</taxon>
        <taxon>Bacillati</taxon>
        <taxon>Cyanobacteriota</taxon>
        <taxon>Cyanophyceae</taxon>
        <taxon>Nostocales</taxon>
        <taxon>Scytonemataceae</taxon>
        <taxon>Brasilonema</taxon>
        <taxon>Bromeliae group (in: Brasilonema)</taxon>
    </lineage>
</organism>
<dbReference type="EMBL" id="QMEB01000043">
    <property type="protein sequence ID" value="NMG19412.1"/>
    <property type="molecule type" value="Genomic_DNA"/>
</dbReference>
<evidence type="ECO:0000313" key="1">
    <source>
        <dbReference type="EMBL" id="NMG19412.1"/>
    </source>
</evidence>